<feature type="region of interest" description="Disordered" evidence="1">
    <location>
        <begin position="1007"/>
        <end position="1037"/>
    </location>
</feature>
<keyword evidence="2" id="KW-1133">Transmembrane helix</keyword>
<feature type="transmembrane region" description="Helical" evidence="2">
    <location>
        <begin position="222"/>
        <end position="245"/>
    </location>
</feature>
<evidence type="ECO:0000256" key="2">
    <source>
        <dbReference type="SAM" id="Phobius"/>
    </source>
</evidence>
<feature type="compositionally biased region" description="Low complexity" evidence="1">
    <location>
        <begin position="1274"/>
        <end position="1285"/>
    </location>
</feature>
<evidence type="ECO:0000313" key="3">
    <source>
        <dbReference type="EMBL" id="PNH10098.1"/>
    </source>
</evidence>
<gene>
    <name evidence="3" type="ORF">TSOC_003206</name>
</gene>
<accession>A0A2J8AC43</accession>
<evidence type="ECO:0000256" key="1">
    <source>
        <dbReference type="SAM" id="MobiDB-lite"/>
    </source>
</evidence>
<feature type="compositionally biased region" description="Low complexity" evidence="1">
    <location>
        <begin position="516"/>
        <end position="548"/>
    </location>
</feature>
<keyword evidence="2" id="KW-0812">Transmembrane</keyword>
<dbReference type="EMBL" id="PGGS01000067">
    <property type="protein sequence ID" value="PNH10098.1"/>
    <property type="molecule type" value="Genomic_DNA"/>
</dbReference>
<feature type="compositionally biased region" description="Polar residues" evidence="1">
    <location>
        <begin position="1173"/>
        <end position="1188"/>
    </location>
</feature>
<dbReference type="OrthoDB" id="546538at2759"/>
<sequence>MVIDDSPCVTFNADDASPVLDGQGVIVGYTTVHSNKYDSQGLSVLRLDVVAVMSNLYFASPNSSMLAGATNIRAKLSTDLPTACPSSGDPEETYSQGVAVDCSKRRATLDISVPTQLFNCTSGTTEDFDQVFFLQLEVELASQTCAAAKQPFYSGGLWNQITPGCTYVMVTASCKPSTCLVDTSLPAEQLLSAALGSTGRINGRPVQRGNGSFSTGLSGMRAALLGGLVGGLLLVSAVVIAFVLFRRSSAAAAAERNGLRRSYSVSSDYLDGDKYDSFTIDTAGGAVGVGGVAVMVGRKPSRRSGGSKLSLSGLLPRPSVLRAQGAGRWRDKFGGGAPGTAAEAGEVQLGGSGGGGNQLLLGGHMPFSAMSNLNASMTSVTYGGYGLGSRLPSIFFSPRAPSVFAQPHGPSVFAQPHGAGIPPPEQLPMHSMVRSTTRRASVLMTAPSVPMVLGRISRQPTAHSGMPVGGAGAIGDISLLPPELAPPEDASSVFLNPLALMRGGGGRRASRADSYAPRMPSPVSASASAGRGAPSAAPRPASSGGSYALRSRSAAAASLQPSGASGERAEGSLIQMVVEEEESTSSVNQEMEATFSGEVMDRASAASVGPLGAHIIGAGPIGEGRVPAVAPALAGSERWSPRASAGTQMARQGQGLRSVLPRPPPLVIPPPVDAAAVAALEAASEQDDAAPILGPGNSTLGWATIQQSSVDLSGVAAVQIDLTAHVSAMFLADSSASQADASNVRVCLMTDVPDACPVTSQLMYHKADSVDCSKRRATVDVTVPPHIFNCSYATPAEYSATFYVQLEVDLASEECLPPEGSFFAGSRRGAISDGCSYITITATCIPSTCETPILSIDDGSSTNTVAGLSKNLLPVIVGVSVGTAAVILAILGSVFYIRKRRLEESVRRKMQRRFSGAVVADSPGSTDTEDADELDFSGRSVTALGRRASVFMGGSALFSRTPRSTMARHASGLMSEQSPSFLMAQAPYEQHPGERLRQQGAVRFADKYNDPQHGGEGSSVRAGATPSSTRGGATYGSAGSAALRASSGDSMAFTGHGSAEIVSAEVDLREDSTGQPLRYQLARMSAKMADFRSPRSPPLPAPAAAVTFSPGRTMAQMASDLGFDRPWESPTTAESHASLAMGAQGSMFNAEMVPESASAFINPLAMMDEDDGLQSSEGDSSGEEYQQISGGGGGTGGARHVTYSSGGGYMPYGGGSASYGGSGGRAPYSSGGNAGGGSMRAATQMKTMSAAATGSRPNMSPGSGASYGGGGYYGWQQQQQRMQMQVDEGVETDSSEELQASERRRRPGAARRASQMSALDEGEQLSEGPTGGGGDQGCRHEEREAVLYVEEADRAAPASEPEVQPL</sequence>
<dbReference type="Proteomes" id="UP000236333">
    <property type="component" value="Unassembled WGS sequence"/>
</dbReference>
<feature type="compositionally biased region" description="Low complexity" evidence="1">
    <location>
        <begin position="1027"/>
        <end position="1037"/>
    </location>
</feature>
<proteinExistence type="predicted"/>
<organism evidence="3 4">
    <name type="scientific">Tetrabaena socialis</name>
    <dbReference type="NCBI Taxonomy" id="47790"/>
    <lineage>
        <taxon>Eukaryota</taxon>
        <taxon>Viridiplantae</taxon>
        <taxon>Chlorophyta</taxon>
        <taxon>core chlorophytes</taxon>
        <taxon>Chlorophyceae</taxon>
        <taxon>CS clade</taxon>
        <taxon>Chlamydomonadales</taxon>
        <taxon>Tetrabaenaceae</taxon>
        <taxon>Tetrabaena</taxon>
    </lineage>
</organism>
<keyword evidence="2" id="KW-0472">Membrane</keyword>
<keyword evidence="4" id="KW-1185">Reference proteome</keyword>
<feature type="transmembrane region" description="Helical" evidence="2">
    <location>
        <begin position="872"/>
        <end position="897"/>
    </location>
</feature>
<evidence type="ECO:0000313" key="4">
    <source>
        <dbReference type="Proteomes" id="UP000236333"/>
    </source>
</evidence>
<feature type="compositionally biased region" description="Polar residues" evidence="1">
    <location>
        <begin position="1244"/>
        <end position="1258"/>
    </location>
</feature>
<reference evidence="3 4" key="1">
    <citation type="journal article" date="2017" name="Mol. Biol. Evol.">
        <title>The 4-celled Tetrabaena socialis nuclear genome reveals the essential components for genetic control of cell number at the origin of multicellularity in the volvocine lineage.</title>
        <authorList>
            <person name="Featherston J."/>
            <person name="Arakaki Y."/>
            <person name="Hanschen E.R."/>
            <person name="Ferris P.J."/>
            <person name="Michod R.E."/>
            <person name="Olson B.J.S.C."/>
            <person name="Nozaki H."/>
            <person name="Durand P.M."/>
        </authorList>
    </citation>
    <scope>NUCLEOTIDE SEQUENCE [LARGE SCALE GENOMIC DNA]</scope>
    <source>
        <strain evidence="3 4">NIES-571</strain>
    </source>
</reference>
<feature type="region of interest" description="Disordered" evidence="1">
    <location>
        <begin position="503"/>
        <end position="548"/>
    </location>
</feature>
<protein>
    <submittedName>
        <fullName evidence="3">Uncharacterized protein</fullName>
    </submittedName>
</protein>
<comment type="caution">
    <text evidence="3">The sequence shown here is derived from an EMBL/GenBank/DDBJ whole genome shotgun (WGS) entry which is preliminary data.</text>
</comment>
<name>A0A2J8AC43_9CHLO</name>
<feature type="region of interest" description="Disordered" evidence="1">
    <location>
        <begin position="1169"/>
        <end position="1199"/>
    </location>
</feature>
<feature type="region of interest" description="Disordered" evidence="1">
    <location>
        <begin position="1230"/>
        <end position="1344"/>
    </location>
</feature>